<dbReference type="Pfam" id="PF00135">
    <property type="entry name" value="COesterase"/>
    <property type="match status" value="2"/>
</dbReference>
<sequence length="303" mass="34681">MAGNASCKWSTHNNLVEACRKFAEANDVHDFLHSDKMLNKLREVPASKFAMSLMDTLSDSKADLCPVAPRIDGDFIPKRGTRSSLGGIMEEISKLVPEDEYPSNFMQLRREIFWKLIKKEDIQDPEAVTRAYVDILGDVFTNIGVQKAVLETVEAHNVPVYFYSFDYFNPKSWGPLGLRMPFKDFADPVADATHCTELAYIFAHGIIWNFDFNEEDKKMLEMTTRMWTNFAKYGDPNGLPTDESSVVPSLHEKPFKWEPATIECPQRHLSISLNPQMCDEYKNSRPMFIVKMQRTKGKKESTS</sequence>
<dbReference type="SUPFAM" id="SSF53474">
    <property type="entry name" value="alpha/beta-Hydrolases"/>
    <property type="match status" value="1"/>
</dbReference>
<evidence type="ECO:0000259" key="1">
    <source>
        <dbReference type="Pfam" id="PF00135"/>
    </source>
</evidence>
<evidence type="ECO:0000313" key="2">
    <source>
        <dbReference type="EMBL" id="KIH57269.1"/>
    </source>
</evidence>
<dbReference type="AlphaFoldDB" id="A0A0C2GEA1"/>
<keyword evidence="3" id="KW-1185">Reference proteome</keyword>
<name>A0A0C2GEA1_9BILA</name>
<reference evidence="2 3" key="1">
    <citation type="submission" date="2013-12" db="EMBL/GenBank/DDBJ databases">
        <title>Draft genome of the parsitic nematode Ancylostoma duodenale.</title>
        <authorList>
            <person name="Mitreva M."/>
        </authorList>
    </citation>
    <scope>NUCLEOTIDE SEQUENCE [LARGE SCALE GENOMIC DNA]</scope>
    <source>
        <strain evidence="2 3">Zhejiang</strain>
    </source>
</reference>
<dbReference type="Gene3D" id="3.40.50.1820">
    <property type="entry name" value="alpha/beta hydrolase"/>
    <property type="match status" value="1"/>
</dbReference>
<organism evidence="2 3">
    <name type="scientific">Ancylostoma duodenale</name>
    <dbReference type="NCBI Taxonomy" id="51022"/>
    <lineage>
        <taxon>Eukaryota</taxon>
        <taxon>Metazoa</taxon>
        <taxon>Ecdysozoa</taxon>
        <taxon>Nematoda</taxon>
        <taxon>Chromadorea</taxon>
        <taxon>Rhabditida</taxon>
        <taxon>Rhabditina</taxon>
        <taxon>Rhabditomorpha</taxon>
        <taxon>Strongyloidea</taxon>
        <taxon>Ancylostomatidae</taxon>
        <taxon>Ancylostomatinae</taxon>
        <taxon>Ancylostoma</taxon>
    </lineage>
</organism>
<dbReference type="Proteomes" id="UP000054047">
    <property type="component" value="Unassembled WGS sequence"/>
</dbReference>
<feature type="domain" description="Carboxylesterase type B" evidence="1">
    <location>
        <begin position="104"/>
        <end position="287"/>
    </location>
</feature>
<proteinExistence type="predicted"/>
<dbReference type="EMBL" id="KN734576">
    <property type="protein sequence ID" value="KIH57269.1"/>
    <property type="molecule type" value="Genomic_DNA"/>
</dbReference>
<dbReference type="InterPro" id="IPR029058">
    <property type="entry name" value="AB_hydrolase_fold"/>
</dbReference>
<dbReference type="OrthoDB" id="5858304at2759"/>
<dbReference type="InterPro" id="IPR002018">
    <property type="entry name" value="CarbesteraseB"/>
</dbReference>
<dbReference type="PANTHER" id="PTHR44590">
    <property type="entry name" value="CARBOXYLIC ESTER HYDROLASE-RELATED"/>
    <property type="match status" value="1"/>
</dbReference>
<feature type="domain" description="Carboxylesterase type B" evidence="1">
    <location>
        <begin position="1"/>
        <end position="79"/>
    </location>
</feature>
<dbReference type="PANTHER" id="PTHR44590:SF3">
    <property type="entry name" value="CARBOXYLESTERASE TYPE B DOMAIN-CONTAINING PROTEIN"/>
    <property type="match status" value="1"/>
</dbReference>
<gene>
    <name evidence="2" type="ORF">ANCDUO_12542</name>
</gene>
<accession>A0A0C2GEA1</accession>
<evidence type="ECO:0000313" key="3">
    <source>
        <dbReference type="Proteomes" id="UP000054047"/>
    </source>
</evidence>
<protein>
    <recommendedName>
        <fullName evidence="1">Carboxylesterase type B domain-containing protein</fullName>
    </recommendedName>
</protein>